<dbReference type="EC" id="2.4.-.-" evidence="2"/>
<evidence type="ECO:0000259" key="1">
    <source>
        <dbReference type="Pfam" id="PF00534"/>
    </source>
</evidence>
<dbReference type="GO" id="GO:0016757">
    <property type="term" value="F:glycosyltransferase activity"/>
    <property type="evidence" value="ECO:0007669"/>
    <property type="project" value="UniProtKB-KW"/>
</dbReference>
<keyword evidence="2" id="KW-0808">Transferase</keyword>
<dbReference type="InterPro" id="IPR050194">
    <property type="entry name" value="Glycosyltransferase_grp1"/>
</dbReference>
<dbReference type="Proteomes" id="UP001245285">
    <property type="component" value="Unassembled WGS sequence"/>
</dbReference>
<organism evidence="2 3">
    <name type="scientific">Autumnicola lenta</name>
    <dbReference type="NCBI Taxonomy" id="3075593"/>
    <lineage>
        <taxon>Bacteria</taxon>
        <taxon>Pseudomonadati</taxon>
        <taxon>Bacteroidota</taxon>
        <taxon>Flavobacteriia</taxon>
        <taxon>Flavobacteriales</taxon>
        <taxon>Flavobacteriaceae</taxon>
        <taxon>Autumnicola</taxon>
    </lineage>
</organism>
<dbReference type="PANTHER" id="PTHR45947">
    <property type="entry name" value="SULFOQUINOVOSYL TRANSFERASE SQD2"/>
    <property type="match status" value="1"/>
</dbReference>
<dbReference type="Gene3D" id="3.40.50.2000">
    <property type="entry name" value="Glycogen Phosphorylase B"/>
    <property type="match status" value="2"/>
</dbReference>
<proteinExistence type="predicted"/>
<reference evidence="2 3" key="1">
    <citation type="submission" date="2023-09" db="EMBL/GenBank/DDBJ databases">
        <authorList>
            <person name="Rey-Velasco X."/>
        </authorList>
    </citation>
    <scope>NUCLEOTIDE SEQUENCE [LARGE SCALE GENOMIC DNA]</scope>
    <source>
        <strain evidence="2 3">F260</strain>
    </source>
</reference>
<dbReference type="RefSeq" id="WP_311494442.1">
    <property type="nucleotide sequence ID" value="NZ_JAVRHO010000007.1"/>
</dbReference>
<evidence type="ECO:0000313" key="2">
    <source>
        <dbReference type="EMBL" id="MDT0646267.1"/>
    </source>
</evidence>
<keyword evidence="3" id="KW-1185">Reference proteome</keyword>
<gene>
    <name evidence="2" type="ORF">RM545_06160</name>
</gene>
<sequence>MKLVFQHPTGNANVRAALSGLENAGVLESFHTSIACFPGSKLDRLARISMFSEFRRRAYSASLESLTRTYPWKEGGRMISTKTGMFNLVKHEKGVFCIDAVYRNLDRRVANYITEKKDAIDVVYAYEDGALHSFKEAKRSGLTCFYDLPIGYWREARRLLLDEREKWPDWVATLTGFQDSEEKLERKDAELMLADKILVASSFTAKTLNSYAGKLAPVEVIPYGFPPVNPKENYSANSQKKPLKVLFVGGLSQRKGIANLFAAVDSLQKHISLTVVGRKGKNSCPALDSNLARHTWIPSLAHDKILALMKSHDVFVFPSLFEGFGLVITEAMSQGTPVITTERTVGPDIIKNDENGWLIEAGSTSALKACLEDLLVNPVKIGRAGRAALETARQRPWEVYGQELAQAILRTQKLAEVY</sequence>
<feature type="domain" description="Glycosyl transferase family 1" evidence="1">
    <location>
        <begin position="236"/>
        <end position="378"/>
    </location>
</feature>
<name>A0ABU3CIT6_9FLAO</name>
<dbReference type="EMBL" id="JAVRHO010000007">
    <property type="protein sequence ID" value="MDT0646267.1"/>
    <property type="molecule type" value="Genomic_DNA"/>
</dbReference>
<keyword evidence="2" id="KW-0328">Glycosyltransferase</keyword>
<dbReference type="CDD" id="cd03801">
    <property type="entry name" value="GT4_PimA-like"/>
    <property type="match status" value="1"/>
</dbReference>
<evidence type="ECO:0000313" key="3">
    <source>
        <dbReference type="Proteomes" id="UP001245285"/>
    </source>
</evidence>
<dbReference type="PANTHER" id="PTHR45947:SF3">
    <property type="entry name" value="SULFOQUINOVOSYL TRANSFERASE SQD2"/>
    <property type="match status" value="1"/>
</dbReference>
<accession>A0ABU3CIT6</accession>
<dbReference type="InterPro" id="IPR001296">
    <property type="entry name" value="Glyco_trans_1"/>
</dbReference>
<protein>
    <submittedName>
        <fullName evidence="2">Glycosyltransferase family 4 protein</fullName>
        <ecNumber evidence="2">2.4.-.-</ecNumber>
    </submittedName>
</protein>
<dbReference type="Pfam" id="PF00534">
    <property type="entry name" value="Glycos_transf_1"/>
    <property type="match status" value="1"/>
</dbReference>
<comment type="caution">
    <text evidence="2">The sequence shown here is derived from an EMBL/GenBank/DDBJ whole genome shotgun (WGS) entry which is preliminary data.</text>
</comment>
<dbReference type="SUPFAM" id="SSF53756">
    <property type="entry name" value="UDP-Glycosyltransferase/glycogen phosphorylase"/>
    <property type="match status" value="1"/>
</dbReference>